<sequence>MSNHPRLIHATWTLQGYFICSFNDKTIFVIHPTGKRYWIKQSRNRNSSSEWLGSIFCPPRHWKPYIQQAVPLRNHWTQYPIWFNTQLGNYEIFQWQEMIKKISWPGNLQLNDYLSVNLTPLATILYSLDRDAALILFRHQQLVQMCISPRKLQNREISDDLERWVHQHVYRLPSSTTNLEREDNNMIVQTFPISQCPFIFREALSLVLNHFGHMLDETIIQQEPFYEHTYELIPLDHVVQHTTEGETCYQLDQRIIPLVQFDKDAFFWYVIQQDSVIAWKDVRLDALLQLNNSGRIVEYFSLDNGQEHHLIFSIRGIPPQFHHSWKAIIQTSMRWRNQVKKLWSQPLIRYSSPRRKIQKTRQEWLSLDSWGDFKLDTRGYLSCHFRDGTFILFHPNHQHALLITLQGNEYRIHWKHTLLFRHYFVQIHQVYRYLLLSPFQRREIQTHKEIQQHRIAMQLRSIQRNRQILQFSPPLLITSS</sequence>
<proteinExistence type="predicted"/>
<gene>
    <name evidence="1" type="ORF">Gasu_47870</name>
</gene>
<dbReference type="GeneID" id="17086532"/>
<accession>M2XCH8</accession>
<name>M2XCH8_GALSU</name>
<reference evidence="2" key="1">
    <citation type="journal article" date="2013" name="Science">
        <title>Gene transfer from bacteria and archaea facilitated evolution of an extremophilic eukaryote.</title>
        <authorList>
            <person name="Schonknecht G."/>
            <person name="Chen W.H."/>
            <person name="Ternes C.M."/>
            <person name="Barbier G.G."/>
            <person name="Shrestha R.P."/>
            <person name="Stanke M."/>
            <person name="Brautigam A."/>
            <person name="Baker B.J."/>
            <person name="Banfield J.F."/>
            <person name="Garavito R.M."/>
            <person name="Carr K."/>
            <person name="Wilkerson C."/>
            <person name="Rensing S.A."/>
            <person name="Gagneul D."/>
            <person name="Dickenson N.E."/>
            <person name="Oesterhelt C."/>
            <person name="Lercher M.J."/>
            <person name="Weber A.P."/>
        </authorList>
    </citation>
    <scope>NUCLEOTIDE SEQUENCE [LARGE SCALE GENOMIC DNA]</scope>
    <source>
        <strain evidence="2">074W</strain>
    </source>
</reference>
<organism evidence="1 2">
    <name type="scientific">Galdieria sulphuraria</name>
    <name type="common">Red alga</name>
    <dbReference type="NCBI Taxonomy" id="130081"/>
    <lineage>
        <taxon>Eukaryota</taxon>
        <taxon>Rhodophyta</taxon>
        <taxon>Bangiophyceae</taxon>
        <taxon>Galdieriales</taxon>
        <taxon>Galdieriaceae</taxon>
        <taxon>Galdieria</taxon>
    </lineage>
</organism>
<dbReference type="EMBL" id="KB454529">
    <property type="protein sequence ID" value="EME27642.1"/>
    <property type="molecule type" value="Genomic_DNA"/>
</dbReference>
<dbReference type="Proteomes" id="UP000030680">
    <property type="component" value="Unassembled WGS sequence"/>
</dbReference>
<evidence type="ECO:0000313" key="1">
    <source>
        <dbReference type="EMBL" id="EME27642.1"/>
    </source>
</evidence>
<keyword evidence="2" id="KW-1185">Reference proteome</keyword>
<dbReference type="RefSeq" id="XP_005704162.1">
    <property type="nucleotide sequence ID" value="XM_005704105.1"/>
</dbReference>
<evidence type="ECO:0000313" key="2">
    <source>
        <dbReference type="Proteomes" id="UP000030680"/>
    </source>
</evidence>
<protein>
    <submittedName>
        <fullName evidence="1">Uncharacterized protein</fullName>
    </submittedName>
</protein>
<dbReference type="OrthoDB" id="10330707at2759"/>
<dbReference type="KEGG" id="gsl:Gasu_47870"/>
<dbReference type="Gramene" id="EME27642">
    <property type="protein sequence ID" value="EME27642"/>
    <property type="gene ID" value="Gasu_47870"/>
</dbReference>
<dbReference type="AlphaFoldDB" id="M2XCH8"/>